<evidence type="ECO:0000313" key="9">
    <source>
        <dbReference type="Proteomes" id="UP001301769"/>
    </source>
</evidence>
<feature type="transmembrane region" description="Helical" evidence="6">
    <location>
        <begin position="84"/>
        <end position="106"/>
    </location>
</feature>
<sequence length="588" mass="63188">MAPHTERQATGPGETTPLLTNIKDDQHSFGSVSSATTTPVDAGLDTSALVIAKSHDTSDQASLEEGETENDAPQSGGGRNVVKIISVLLIGIFVAHTDGSILLATHSTIASEFDALRSSSWLITSFTLAGAATQTLYGKLSDIYGRKSMVISAYFIFILGCGIGQTFWQVVLGRVISGAGASGMAALVSVLITDLLPIREVAQWRAYVNLVATLGRSIGGPLGGWLADVIGWRWSFLGQVPIITLAIVLCLIYLPNSSDANEVEYTPESGARTKKSKFSRIDFKGSIIFAFAILALLLPISIGGVNVPWTHPIVASLVVLSGLLLVLFVAVEKRQEEPILPLEIFHTRDAVFSFLIMGLQTAAQLGLMFSVPLYFQITARTSNAAAGAHLVPAVVGNAVGGVLSGLLIKRSGRYKFLVILAVICSSLSYLLLMLRWHGNTNWWESLYIAPGGFGTGIAQSAVFISLQVVVDPAHMAPAVSFMYLTTTVWTTIGLPLSNTVMQTALKWSLSDRLLDLGFGATEIQKIMADVLSDIDYVDHATKHVRTAVVASYVDGLWWSHGFSFLCSFSALIISLFLKQRRLDSKPRV</sequence>
<dbReference type="EMBL" id="MU858256">
    <property type="protein sequence ID" value="KAK4208143.1"/>
    <property type="molecule type" value="Genomic_DNA"/>
</dbReference>
<proteinExistence type="predicted"/>
<keyword evidence="9" id="KW-1185">Reference proteome</keyword>
<feature type="transmembrane region" description="Helical" evidence="6">
    <location>
        <begin position="557"/>
        <end position="577"/>
    </location>
</feature>
<feature type="transmembrane region" description="Helical" evidence="6">
    <location>
        <begin position="174"/>
        <end position="195"/>
    </location>
</feature>
<evidence type="ECO:0000256" key="2">
    <source>
        <dbReference type="ARBA" id="ARBA00022692"/>
    </source>
</evidence>
<dbReference type="Proteomes" id="UP001301769">
    <property type="component" value="Unassembled WGS sequence"/>
</dbReference>
<feature type="transmembrane region" description="Helical" evidence="6">
    <location>
        <begin position="232"/>
        <end position="254"/>
    </location>
</feature>
<dbReference type="GO" id="GO:0015174">
    <property type="term" value="F:basic amino acid transmembrane transporter activity"/>
    <property type="evidence" value="ECO:0007669"/>
    <property type="project" value="TreeGrafter"/>
</dbReference>
<evidence type="ECO:0000256" key="3">
    <source>
        <dbReference type="ARBA" id="ARBA00022989"/>
    </source>
</evidence>
<feature type="transmembrane region" description="Helical" evidence="6">
    <location>
        <begin position="149"/>
        <end position="168"/>
    </location>
</feature>
<protein>
    <submittedName>
        <fullName evidence="8">Major facilitator superfamily domain-containing protein</fullName>
    </submittedName>
</protein>
<organism evidence="8 9">
    <name type="scientific">Rhypophila decipiens</name>
    <dbReference type="NCBI Taxonomy" id="261697"/>
    <lineage>
        <taxon>Eukaryota</taxon>
        <taxon>Fungi</taxon>
        <taxon>Dikarya</taxon>
        <taxon>Ascomycota</taxon>
        <taxon>Pezizomycotina</taxon>
        <taxon>Sordariomycetes</taxon>
        <taxon>Sordariomycetidae</taxon>
        <taxon>Sordariales</taxon>
        <taxon>Naviculisporaceae</taxon>
        <taxon>Rhypophila</taxon>
    </lineage>
</organism>
<dbReference type="SUPFAM" id="SSF103473">
    <property type="entry name" value="MFS general substrate transporter"/>
    <property type="match status" value="1"/>
</dbReference>
<feature type="transmembrane region" description="Helical" evidence="6">
    <location>
        <begin position="287"/>
        <end position="307"/>
    </location>
</feature>
<feature type="transmembrane region" description="Helical" evidence="6">
    <location>
        <begin position="446"/>
        <end position="469"/>
    </location>
</feature>
<feature type="transmembrane region" description="Helical" evidence="6">
    <location>
        <begin position="118"/>
        <end position="137"/>
    </location>
</feature>
<evidence type="ECO:0000256" key="6">
    <source>
        <dbReference type="SAM" id="Phobius"/>
    </source>
</evidence>
<dbReference type="InterPro" id="IPR011701">
    <property type="entry name" value="MFS"/>
</dbReference>
<feature type="transmembrane region" description="Helical" evidence="6">
    <location>
        <begin position="414"/>
        <end position="434"/>
    </location>
</feature>
<feature type="compositionally biased region" description="Polar residues" evidence="5">
    <location>
        <begin position="28"/>
        <end position="39"/>
    </location>
</feature>
<comment type="caution">
    <text evidence="8">The sequence shown here is derived from an EMBL/GenBank/DDBJ whole genome shotgun (WGS) entry which is preliminary data.</text>
</comment>
<keyword evidence="2 6" id="KW-0812">Transmembrane</keyword>
<evidence type="ECO:0000256" key="4">
    <source>
        <dbReference type="ARBA" id="ARBA00023136"/>
    </source>
</evidence>
<dbReference type="PANTHER" id="PTHR23501">
    <property type="entry name" value="MAJOR FACILITATOR SUPERFAMILY"/>
    <property type="match status" value="1"/>
</dbReference>
<feature type="region of interest" description="Disordered" evidence="5">
    <location>
        <begin position="55"/>
        <end position="76"/>
    </location>
</feature>
<reference evidence="8" key="1">
    <citation type="journal article" date="2023" name="Mol. Phylogenet. Evol.">
        <title>Genome-scale phylogeny and comparative genomics of the fungal order Sordariales.</title>
        <authorList>
            <person name="Hensen N."/>
            <person name="Bonometti L."/>
            <person name="Westerberg I."/>
            <person name="Brannstrom I.O."/>
            <person name="Guillou S."/>
            <person name="Cros-Aarteil S."/>
            <person name="Calhoun S."/>
            <person name="Haridas S."/>
            <person name="Kuo A."/>
            <person name="Mondo S."/>
            <person name="Pangilinan J."/>
            <person name="Riley R."/>
            <person name="LaButti K."/>
            <person name="Andreopoulos B."/>
            <person name="Lipzen A."/>
            <person name="Chen C."/>
            <person name="Yan M."/>
            <person name="Daum C."/>
            <person name="Ng V."/>
            <person name="Clum A."/>
            <person name="Steindorff A."/>
            <person name="Ohm R.A."/>
            <person name="Martin F."/>
            <person name="Silar P."/>
            <person name="Natvig D.O."/>
            <person name="Lalanne C."/>
            <person name="Gautier V."/>
            <person name="Ament-Velasquez S.L."/>
            <person name="Kruys A."/>
            <person name="Hutchinson M.I."/>
            <person name="Powell A.J."/>
            <person name="Barry K."/>
            <person name="Miller A.N."/>
            <person name="Grigoriev I.V."/>
            <person name="Debuchy R."/>
            <person name="Gladieux P."/>
            <person name="Hiltunen Thoren M."/>
            <person name="Johannesson H."/>
        </authorList>
    </citation>
    <scope>NUCLEOTIDE SEQUENCE</scope>
    <source>
        <strain evidence="8">PSN293</strain>
    </source>
</reference>
<gene>
    <name evidence="8" type="ORF">QBC37DRAFT_476161</name>
</gene>
<reference evidence="8" key="2">
    <citation type="submission" date="2023-05" db="EMBL/GenBank/DDBJ databases">
        <authorList>
            <consortium name="Lawrence Berkeley National Laboratory"/>
            <person name="Steindorff A."/>
            <person name="Hensen N."/>
            <person name="Bonometti L."/>
            <person name="Westerberg I."/>
            <person name="Brannstrom I.O."/>
            <person name="Guillou S."/>
            <person name="Cros-Aarteil S."/>
            <person name="Calhoun S."/>
            <person name="Haridas S."/>
            <person name="Kuo A."/>
            <person name="Mondo S."/>
            <person name="Pangilinan J."/>
            <person name="Riley R."/>
            <person name="Labutti K."/>
            <person name="Andreopoulos B."/>
            <person name="Lipzen A."/>
            <person name="Chen C."/>
            <person name="Yanf M."/>
            <person name="Daum C."/>
            <person name="Ng V."/>
            <person name="Clum A."/>
            <person name="Ohm R."/>
            <person name="Martin F."/>
            <person name="Silar P."/>
            <person name="Natvig D."/>
            <person name="Lalanne C."/>
            <person name="Gautier V."/>
            <person name="Ament-Velasquez S.L."/>
            <person name="Kruys A."/>
            <person name="Hutchinson M.I."/>
            <person name="Powell A.J."/>
            <person name="Barry K."/>
            <person name="Miller A.N."/>
            <person name="Grigoriev I.V."/>
            <person name="Debuchy R."/>
            <person name="Gladieux P."/>
            <person name="Thoren M.H."/>
            <person name="Johannesson H."/>
        </authorList>
    </citation>
    <scope>NUCLEOTIDE SEQUENCE</scope>
    <source>
        <strain evidence="8">PSN293</strain>
    </source>
</reference>
<accession>A0AAN6XWC7</accession>
<dbReference type="AlphaFoldDB" id="A0AAN6XWC7"/>
<dbReference type="PANTHER" id="PTHR23501:SF33">
    <property type="entry name" value="MAJOR FACILITATOR SUPERFAMILY (MFS) PROFILE DOMAIN-CONTAINING PROTEIN"/>
    <property type="match status" value="1"/>
</dbReference>
<feature type="domain" description="Major facilitator superfamily (MFS) profile" evidence="7">
    <location>
        <begin position="84"/>
        <end position="588"/>
    </location>
</feature>
<feature type="transmembrane region" description="Helical" evidence="6">
    <location>
        <begin position="207"/>
        <end position="226"/>
    </location>
</feature>
<evidence type="ECO:0000256" key="1">
    <source>
        <dbReference type="ARBA" id="ARBA00004141"/>
    </source>
</evidence>
<comment type="subcellular location">
    <subcellularLocation>
        <location evidence="1">Membrane</location>
        <topology evidence="1">Multi-pass membrane protein</topology>
    </subcellularLocation>
</comment>
<dbReference type="Pfam" id="PF07690">
    <property type="entry name" value="MFS_1"/>
    <property type="match status" value="1"/>
</dbReference>
<keyword evidence="3 6" id="KW-1133">Transmembrane helix</keyword>
<feature type="transmembrane region" description="Helical" evidence="6">
    <location>
        <begin position="387"/>
        <end position="407"/>
    </location>
</feature>
<evidence type="ECO:0000313" key="8">
    <source>
        <dbReference type="EMBL" id="KAK4208143.1"/>
    </source>
</evidence>
<evidence type="ECO:0000256" key="5">
    <source>
        <dbReference type="SAM" id="MobiDB-lite"/>
    </source>
</evidence>
<evidence type="ECO:0000259" key="7">
    <source>
        <dbReference type="PROSITE" id="PS50850"/>
    </source>
</evidence>
<feature type="transmembrane region" description="Helical" evidence="6">
    <location>
        <begin position="313"/>
        <end position="331"/>
    </location>
</feature>
<feature type="transmembrane region" description="Helical" evidence="6">
    <location>
        <begin position="481"/>
        <end position="501"/>
    </location>
</feature>
<feature type="region of interest" description="Disordered" evidence="5">
    <location>
        <begin position="1"/>
        <end position="40"/>
    </location>
</feature>
<keyword evidence="4 6" id="KW-0472">Membrane</keyword>
<dbReference type="Gene3D" id="1.20.1250.20">
    <property type="entry name" value="MFS general substrate transporter like domains"/>
    <property type="match status" value="1"/>
</dbReference>
<dbReference type="GO" id="GO:0000329">
    <property type="term" value="C:fungal-type vacuole membrane"/>
    <property type="evidence" value="ECO:0007669"/>
    <property type="project" value="TreeGrafter"/>
</dbReference>
<dbReference type="InterPro" id="IPR036259">
    <property type="entry name" value="MFS_trans_sf"/>
</dbReference>
<feature type="transmembrane region" description="Helical" evidence="6">
    <location>
        <begin position="351"/>
        <end position="375"/>
    </location>
</feature>
<dbReference type="InterPro" id="IPR020846">
    <property type="entry name" value="MFS_dom"/>
</dbReference>
<dbReference type="PROSITE" id="PS50850">
    <property type="entry name" value="MFS"/>
    <property type="match status" value="1"/>
</dbReference>
<name>A0AAN6XWC7_9PEZI</name>